<dbReference type="Pfam" id="PF00196">
    <property type="entry name" value="GerE"/>
    <property type="match status" value="1"/>
</dbReference>
<evidence type="ECO:0000313" key="6">
    <source>
        <dbReference type="Proteomes" id="UP001428817"/>
    </source>
</evidence>
<evidence type="ECO:0000256" key="3">
    <source>
        <dbReference type="ARBA" id="ARBA00023163"/>
    </source>
</evidence>
<protein>
    <recommendedName>
        <fullName evidence="4">HTH luxR-type domain-containing protein</fullName>
    </recommendedName>
</protein>
<comment type="caution">
    <text evidence="5">The sequence shown here is derived from an EMBL/GenBank/DDBJ whole genome shotgun (WGS) entry which is preliminary data.</text>
</comment>
<accession>A0ABP9Q3Y1</accession>
<sequence length="323" mass="34493">MAAGPFSALDLSLRLATAAHARDDPELAAQDVLGELCAAEPVVAAALVRYDPFTGRHRALCSSYPRPVLDFLRSPAFLVDDVGYRLLRREPERRARGWRDAAVDYPSSRSATRVLRPAGYGGGATARLVTSSGRYVGDLHVSTEAVELPTDELLRALHHAAPLLAASVDVTRRLRLGLGELPPGGRAAVVSPAGEVVPLSDSGDWDEALVGRVLRRRSAGAGEGRFRHLGAGGWLRVKVAGLDSGTLLVVEPDEPAHPLTARELQVLTLITEGLPNAAVARRLDISARTVAHHVEHILHKLAADCRTSAARLAVEQGLRLLPD</sequence>
<dbReference type="PANTHER" id="PTHR44688:SF16">
    <property type="entry name" value="DNA-BINDING TRANSCRIPTIONAL ACTIVATOR DEVR_DOSR"/>
    <property type="match status" value="1"/>
</dbReference>
<dbReference type="SUPFAM" id="SSF46894">
    <property type="entry name" value="C-terminal effector domain of the bipartite response regulators"/>
    <property type="match status" value="1"/>
</dbReference>
<keyword evidence="2" id="KW-0238">DNA-binding</keyword>
<keyword evidence="6" id="KW-1185">Reference proteome</keyword>
<dbReference type="CDD" id="cd06170">
    <property type="entry name" value="LuxR_C_like"/>
    <property type="match status" value="1"/>
</dbReference>
<evidence type="ECO:0000313" key="5">
    <source>
        <dbReference type="EMBL" id="GAA5155496.1"/>
    </source>
</evidence>
<dbReference type="InterPro" id="IPR036388">
    <property type="entry name" value="WH-like_DNA-bd_sf"/>
</dbReference>
<dbReference type="EMBL" id="BAABJP010000010">
    <property type="protein sequence ID" value="GAA5155496.1"/>
    <property type="molecule type" value="Genomic_DNA"/>
</dbReference>
<dbReference type="Proteomes" id="UP001428817">
    <property type="component" value="Unassembled WGS sequence"/>
</dbReference>
<evidence type="ECO:0000256" key="2">
    <source>
        <dbReference type="ARBA" id="ARBA00023125"/>
    </source>
</evidence>
<dbReference type="PANTHER" id="PTHR44688">
    <property type="entry name" value="DNA-BINDING TRANSCRIPTIONAL ACTIVATOR DEVR_DOSR"/>
    <property type="match status" value="1"/>
</dbReference>
<evidence type="ECO:0000259" key="4">
    <source>
        <dbReference type="PROSITE" id="PS50043"/>
    </source>
</evidence>
<proteinExistence type="predicted"/>
<dbReference type="InterPro" id="IPR000792">
    <property type="entry name" value="Tscrpt_reg_LuxR_C"/>
</dbReference>
<dbReference type="RefSeq" id="WP_185063957.1">
    <property type="nucleotide sequence ID" value="NZ_BAABJP010000010.1"/>
</dbReference>
<keyword evidence="1" id="KW-0805">Transcription regulation</keyword>
<dbReference type="InterPro" id="IPR016032">
    <property type="entry name" value="Sig_transdc_resp-reg_C-effctor"/>
</dbReference>
<dbReference type="PROSITE" id="PS50043">
    <property type="entry name" value="HTH_LUXR_2"/>
    <property type="match status" value="1"/>
</dbReference>
<keyword evidence="3" id="KW-0804">Transcription</keyword>
<dbReference type="PROSITE" id="PS00622">
    <property type="entry name" value="HTH_LUXR_1"/>
    <property type="match status" value="1"/>
</dbReference>
<evidence type="ECO:0000256" key="1">
    <source>
        <dbReference type="ARBA" id="ARBA00023015"/>
    </source>
</evidence>
<gene>
    <name evidence="5" type="ORF">GCM10023321_29010</name>
</gene>
<dbReference type="Gene3D" id="1.10.10.10">
    <property type="entry name" value="Winged helix-like DNA-binding domain superfamily/Winged helix DNA-binding domain"/>
    <property type="match status" value="1"/>
</dbReference>
<dbReference type="PRINTS" id="PR00038">
    <property type="entry name" value="HTHLUXR"/>
</dbReference>
<organism evidence="5 6">
    <name type="scientific">Pseudonocardia eucalypti</name>
    <dbReference type="NCBI Taxonomy" id="648755"/>
    <lineage>
        <taxon>Bacteria</taxon>
        <taxon>Bacillati</taxon>
        <taxon>Actinomycetota</taxon>
        <taxon>Actinomycetes</taxon>
        <taxon>Pseudonocardiales</taxon>
        <taxon>Pseudonocardiaceae</taxon>
        <taxon>Pseudonocardia</taxon>
    </lineage>
</organism>
<dbReference type="SMART" id="SM00421">
    <property type="entry name" value="HTH_LUXR"/>
    <property type="match status" value="1"/>
</dbReference>
<reference evidence="6" key="1">
    <citation type="journal article" date="2019" name="Int. J. Syst. Evol. Microbiol.">
        <title>The Global Catalogue of Microorganisms (GCM) 10K type strain sequencing project: providing services to taxonomists for standard genome sequencing and annotation.</title>
        <authorList>
            <consortium name="The Broad Institute Genomics Platform"/>
            <consortium name="The Broad Institute Genome Sequencing Center for Infectious Disease"/>
            <person name="Wu L."/>
            <person name="Ma J."/>
        </authorList>
    </citation>
    <scope>NUCLEOTIDE SEQUENCE [LARGE SCALE GENOMIC DNA]</scope>
    <source>
        <strain evidence="6">JCM 18303</strain>
    </source>
</reference>
<feature type="domain" description="HTH luxR-type" evidence="4">
    <location>
        <begin position="252"/>
        <end position="317"/>
    </location>
</feature>
<name>A0ABP9Q3Y1_9PSEU</name>